<gene>
    <name evidence="10" type="ORF">HXX08_11620</name>
    <name evidence="11" type="ORF">OZ401_001667</name>
</gene>
<feature type="transmembrane region" description="Helical" evidence="8">
    <location>
        <begin position="631"/>
        <end position="650"/>
    </location>
</feature>
<protein>
    <submittedName>
        <fullName evidence="10">Glycosyltransferase family 39 protein</fullName>
    </submittedName>
</protein>
<feature type="transmembrane region" description="Helical" evidence="8">
    <location>
        <begin position="608"/>
        <end position="624"/>
    </location>
</feature>
<keyword evidence="5 8" id="KW-0812">Transmembrane</keyword>
<keyword evidence="6 8" id="KW-1133">Transmembrane helix</keyword>
<dbReference type="EMBL" id="CP128399">
    <property type="protein sequence ID" value="WJW65887.1"/>
    <property type="molecule type" value="Genomic_DNA"/>
</dbReference>
<dbReference type="Proteomes" id="UP001431572">
    <property type="component" value="Chromosome 1"/>
</dbReference>
<keyword evidence="4" id="KW-0808">Transferase</keyword>
<accession>A0A8T7LWZ9</accession>
<evidence type="ECO:0000256" key="1">
    <source>
        <dbReference type="ARBA" id="ARBA00004651"/>
    </source>
</evidence>
<evidence type="ECO:0000256" key="2">
    <source>
        <dbReference type="ARBA" id="ARBA00022475"/>
    </source>
</evidence>
<dbReference type="Proteomes" id="UP000521676">
    <property type="component" value="Unassembled WGS sequence"/>
</dbReference>
<feature type="transmembrane region" description="Helical" evidence="8">
    <location>
        <begin position="357"/>
        <end position="384"/>
    </location>
</feature>
<feature type="transmembrane region" description="Helical" evidence="8">
    <location>
        <begin position="396"/>
        <end position="417"/>
    </location>
</feature>
<evidence type="ECO:0000313" key="13">
    <source>
        <dbReference type="Proteomes" id="UP001431572"/>
    </source>
</evidence>
<keyword evidence="3" id="KW-0328">Glycosyltransferase</keyword>
<organism evidence="10 12">
    <name type="scientific">Candidatus Chlorohelix allophototropha</name>
    <dbReference type="NCBI Taxonomy" id="3003348"/>
    <lineage>
        <taxon>Bacteria</taxon>
        <taxon>Bacillati</taxon>
        <taxon>Chloroflexota</taxon>
        <taxon>Chloroflexia</taxon>
        <taxon>Candidatus Chloroheliales</taxon>
        <taxon>Candidatus Chloroheliaceae</taxon>
        <taxon>Candidatus Chlorohelix</taxon>
    </lineage>
</organism>
<feature type="transmembrane region" description="Helical" evidence="8">
    <location>
        <begin position="656"/>
        <end position="676"/>
    </location>
</feature>
<feature type="transmembrane region" description="Helical" evidence="8">
    <location>
        <begin position="176"/>
        <end position="195"/>
    </location>
</feature>
<dbReference type="EMBL" id="JACATZ010000001">
    <property type="protein sequence ID" value="NWJ46518.1"/>
    <property type="molecule type" value="Genomic_DNA"/>
</dbReference>
<dbReference type="GO" id="GO:0016763">
    <property type="term" value="F:pentosyltransferase activity"/>
    <property type="evidence" value="ECO:0007669"/>
    <property type="project" value="TreeGrafter"/>
</dbReference>
<evidence type="ECO:0000313" key="12">
    <source>
        <dbReference type="Proteomes" id="UP000521676"/>
    </source>
</evidence>
<sequence>MLFGLLLLVGSTALLTLAYSLKSEFRLAIGEFGDAPYLSGFNSDEPGAPRYRWTGGSRITEGQTSALVNFPFLPASGVENRVKIQAGAASAKDSGQKNPPVVTILVNGVEIGKAQMPEGTVSDFEFKVPANVLRDDYFLVELRSPVFSAGGRQLGVKLQEVTLLTTPTLRIPPFEVWFWTLVFAASGGLFALKVVQVWRKRTAIFIAASIGLLFLAPLLLLPYIVPRNINLWYGPSNSTPYLMQVAAWVMGSVGVLAWFREIGNWLWEFPAKLEEGNLTRNILLGFSVLYVVYALLVIWQMDFVGHADYADNAVVARNLIRGNGLSADYAAQFYTRYDLPRPADTWPILQPLMIAPFFLLFGSTAFAAKLPNLIIVLVLTWALYRWGTRYFNRKTGLVAGLLSLSSPVFWETVAYPINDIGFTLFAFLGLLNLYRASQYRQLSGATISDTVAARRSIPRQIYQWLVYPARKYWLWAGLWCGLLLWSKPSGAVVLVAAGLWLLYQKYFNREIRIEWKSLLLWGVLALLVFSPYMARSMIMSGSPINSTERYDAWLLEYTPWEHIYDLYYPDNRPLPEPRLLLNYGFDTVLKTKYTQFRDAAEDFIQGRYIAPVVWIFAVVGLFGLSRKRYGLLALLASGFVIYLMFINLYWHYEIRYFMVWLPWFYLLGAYGLGWLYDKLHQNENTAKVGKLGIWLLFGSLMIMVLPNIPQITDTGYTGKTGIVIASDWIKQNTPANAVIMTRSPWELSFHSDRRSVMIPNNIQTLTQLKPIIRDYKVRYLQLNYLDTGNPIWRERPAISKLLNREPVPGFNKVYEWGDFVVYEITDPNLLN</sequence>
<evidence type="ECO:0000256" key="5">
    <source>
        <dbReference type="ARBA" id="ARBA00022692"/>
    </source>
</evidence>
<dbReference type="RefSeq" id="WP_341467775.1">
    <property type="nucleotide sequence ID" value="NZ_CP128399.1"/>
</dbReference>
<dbReference type="InterPro" id="IPR038731">
    <property type="entry name" value="RgtA/B/C-like"/>
</dbReference>
<dbReference type="GO" id="GO:0009103">
    <property type="term" value="P:lipopolysaccharide biosynthetic process"/>
    <property type="evidence" value="ECO:0007669"/>
    <property type="project" value="UniProtKB-ARBA"/>
</dbReference>
<evidence type="ECO:0000256" key="6">
    <source>
        <dbReference type="ARBA" id="ARBA00022989"/>
    </source>
</evidence>
<keyword evidence="7 8" id="KW-0472">Membrane</keyword>
<dbReference type="InterPro" id="IPR050297">
    <property type="entry name" value="LipidA_mod_glycosyltrf_83"/>
</dbReference>
<feature type="domain" description="Glycosyltransferase RgtA/B/C/D-like" evidence="9">
    <location>
        <begin position="347"/>
        <end position="443"/>
    </location>
</feature>
<evidence type="ECO:0000256" key="3">
    <source>
        <dbReference type="ARBA" id="ARBA00022676"/>
    </source>
</evidence>
<reference evidence="10 12" key="1">
    <citation type="submission" date="2020-06" db="EMBL/GenBank/DDBJ databases">
        <title>Anoxygenic phototrophic Chloroflexota member uses a Type I reaction center.</title>
        <authorList>
            <person name="Tsuji J.M."/>
            <person name="Shaw N.A."/>
            <person name="Nagashima S."/>
            <person name="Venkiteswaran J."/>
            <person name="Schiff S.L."/>
            <person name="Hanada S."/>
            <person name="Tank M."/>
            <person name="Neufeld J.D."/>
        </authorList>
    </citation>
    <scope>NUCLEOTIDE SEQUENCE [LARGE SCALE GENOMIC DNA]</scope>
    <source>
        <strain evidence="10">L227-S17</strain>
    </source>
</reference>
<comment type="subcellular location">
    <subcellularLocation>
        <location evidence="1">Cell membrane</location>
        <topology evidence="1">Multi-pass membrane protein</topology>
    </subcellularLocation>
</comment>
<evidence type="ECO:0000259" key="9">
    <source>
        <dbReference type="Pfam" id="PF13231"/>
    </source>
</evidence>
<evidence type="ECO:0000256" key="8">
    <source>
        <dbReference type="SAM" id="Phobius"/>
    </source>
</evidence>
<keyword evidence="13" id="KW-1185">Reference proteome</keyword>
<dbReference type="Pfam" id="PF13231">
    <property type="entry name" value="PMT_2"/>
    <property type="match status" value="1"/>
</dbReference>
<name>A0A8T7LWZ9_9CHLR</name>
<keyword evidence="2" id="KW-1003">Cell membrane</keyword>
<feature type="transmembrane region" description="Helical" evidence="8">
    <location>
        <begin position="472"/>
        <end position="503"/>
    </location>
</feature>
<dbReference type="PANTHER" id="PTHR33908">
    <property type="entry name" value="MANNOSYLTRANSFERASE YKCB-RELATED"/>
    <property type="match status" value="1"/>
</dbReference>
<feature type="transmembrane region" description="Helical" evidence="8">
    <location>
        <begin position="688"/>
        <end position="708"/>
    </location>
</feature>
<dbReference type="AlphaFoldDB" id="A0A8T7LWZ9"/>
<evidence type="ECO:0000256" key="4">
    <source>
        <dbReference type="ARBA" id="ARBA00022679"/>
    </source>
</evidence>
<evidence type="ECO:0000313" key="11">
    <source>
        <dbReference type="EMBL" id="WJW65887.1"/>
    </source>
</evidence>
<dbReference type="PANTHER" id="PTHR33908:SF11">
    <property type="entry name" value="MEMBRANE PROTEIN"/>
    <property type="match status" value="1"/>
</dbReference>
<evidence type="ECO:0000313" key="10">
    <source>
        <dbReference type="EMBL" id="NWJ46518.1"/>
    </source>
</evidence>
<feature type="transmembrane region" description="Helical" evidence="8">
    <location>
        <begin position="202"/>
        <end position="221"/>
    </location>
</feature>
<proteinExistence type="predicted"/>
<feature type="transmembrane region" description="Helical" evidence="8">
    <location>
        <begin position="281"/>
        <end position="301"/>
    </location>
</feature>
<evidence type="ECO:0000256" key="7">
    <source>
        <dbReference type="ARBA" id="ARBA00023136"/>
    </source>
</evidence>
<feature type="transmembrane region" description="Helical" evidence="8">
    <location>
        <begin position="241"/>
        <end position="260"/>
    </location>
</feature>
<reference evidence="11" key="2">
    <citation type="journal article" date="2024" name="Nature">
        <title>Anoxygenic phototroph of the Chloroflexota uses a type I reaction centre.</title>
        <authorList>
            <person name="Tsuji J.M."/>
            <person name="Shaw N.A."/>
            <person name="Nagashima S."/>
            <person name="Venkiteswaran J.J."/>
            <person name="Schiff S.L."/>
            <person name="Watanabe T."/>
            <person name="Fukui M."/>
            <person name="Hanada S."/>
            <person name="Tank M."/>
            <person name="Neufeld J.D."/>
        </authorList>
    </citation>
    <scope>NUCLEOTIDE SEQUENCE</scope>
    <source>
        <strain evidence="11">L227-S17</strain>
    </source>
</reference>
<feature type="transmembrane region" description="Helical" evidence="8">
    <location>
        <begin position="515"/>
        <end position="534"/>
    </location>
</feature>
<dbReference type="GO" id="GO:0005886">
    <property type="term" value="C:plasma membrane"/>
    <property type="evidence" value="ECO:0007669"/>
    <property type="project" value="UniProtKB-SubCell"/>
</dbReference>